<dbReference type="Gene3D" id="3.60.21.10">
    <property type="match status" value="1"/>
</dbReference>
<dbReference type="GO" id="GO:0016787">
    <property type="term" value="F:hydrolase activity"/>
    <property type="evidence" value="ECO:0007669"/>
    <property type="project" value="InterPro"/>
</dbReference>
<dbReference type="EMBL" id="AAWS01000002">
    <property type="protein sequence ID" value="EAY31691.1"/>
    <property type="molecule type" value="Genomic_DNA"/>
</dbReference>
<dbReference type="eggNOG" id="COG1409">
    <property type="taxonomic scope" value="Bacteria"/>
</dbReference>
<protein>
    <submittedName>
        <fullName evidence="3">Probable beta-galactosidase, putative</fullName>
    </submittedName>
</protein>
<dbReference type="Pfam" id="PF00149">
    <property type="entry name" value="Metallophos"/>
    <property type="match status" value="1"/>
</dbReference>
<dbReference type="InterPro" id="IPR004843">
    <property type="entry name" value="Calcineurin-like_PHP"/>
</dbReference>
<dbReference type="InterPro" id="IPR029052">
    <property type="entry name" value="Metallo-depent_PP-like"/>
</dbReference>
<reference evidence="3 4" key="1">
    <citation type="submission" date="2007-01" db="EMBL/GenBank/DDBJ databases">
        <authorList>
            <person name="Haygood M."/>
            <person name="Podell S."/>
            <person name="Anderson C."/>
            <person name="Hopkinson B."/>
            <person name="Roe K."/>
            <person name="Barbeau K."/>
            <person name="Gaasterland T."/>
            <person name="Ferriera S."/>
            <person name="Johnson J."/>
            <person name="Kravitz S."/>
            <person name="Beeson K."/>
            <person name="Sutton G."/>
            <person name="Rogers Y.-H."/>
            <person name="Friedman R."/>
            <person name="Frazier M."/>
            <person name="Venter J.C."/>
        </authorList>
    </citation>
    <scope>NUCLEOTIDE SEQUENCE [LARGE SCALE GENOMIC DNA]</scope>
    <source>
        <strain evidence="3 4">ATCC 23134</strain>
    </source>
</reference>
<gene>
    <name evidence="3" type="ORF">M23134_05197</name>
</gene>
<feature type="chain" id="PRO_5002641806" evidence="1">
    <location>
        <begin position="24"/>
        <end position="387"/>
    </location>
</feature>
<feature type="domain" description="Calcineurin-like phosphoesterase" evidence="2">
    <location>
        <begin position="33"/>
        <end position="207"/>
    </location>
</feature>
<dbReference type="SUPFAM" id="SSF56300">
    <property type="entry name" value="Metallo-dependent phosphatases"/>
    <property type="match status" value="1"/>
</dbReference>
<dbReference type="PANTHER" id="PTHR43143:SF1">
    <property type="entry name" value="SERINE_THREONINE-PROTEIN PHOSPHATASE CPPED1"/>
    <property type="match status" value="1"/>
</dbReference>
<dbReference type="AlphaFoldDB" id="A1ZDF2"/>
<keyword evidence="1" id="KW-0732">Signal</keyword>
<sequence>MLNLRRFIATLAFFITLSGNLFAQQTTQTEFSFVILGDSQFNTPALFNKIINEVAQLSPAFVIQVGDLIKGKLQGKDTTMKQWARFKDQLLPLGNTPYYPVPGNHDVLDKKGNPLPYYKQYWGKTNYSFDYKNTHFTILNSNDGKEAQIGEAQIKWLEKDLKKAQNKAHRMVFFHHPVYTLKNHEQLHSLFVKHKVKNVFYGHRHHYEYTERDGIQYVMTNATGKSGTHELRSGTFPHFLLATVRDQKFSYAIIKAGSILPPKMVYPRDNENFLLYYYLFKPKFAHFSQLKKTPEGYEVSFHMNNFTSQDLHFYLQWDNPDGRWEVSPHKATQVFLKKKTKNHPMKFILKRTDQSRPEGKYPTCTVKTMFKTSNGVWLTPTHQFKVK</sequence>
<name>A1ZDF2_MICM2</name>
<proteinExistence type="predicted"/>
<dbReference type="InterPro" id="IPR051918">
    <property type="entry name" value="STPP_CPPED1"/>
</dbReference>
<organism evidence="3 4">
    <name type="scientific">Microscilla marina ATCC 23134</name>
    <dbReference type="NCBI Taxonomy" id="313606"/>
    <lineage>
        <taxon>Bacteria</taxon>
        <taxon>Pseudomonadati</taxon>
        <taxon>Bacteroidota</taxon>
        <taxon>Cytophagia</taxon>
        <taxon>Cytophagales</taxon>
        <taxon>Microscillaceae</taxon>
        <taxon>Microscilla</taxon>
    </lineage>
</organism>
<evidence type="ECO:0000313" key="3">
    <source>
        <dbReference type="EMBL" id="EAY31691.1"/>
    </source>
</evidence>
<keyword evidence="4" id="KW-1185">Reference proteome</keyword>
<accession>A1ZDF2</accession>
<evidence type="ECO:0000256" key="1">
    <source>
        <dbReference type="SAM" id="SignalP"/>
    </source>
</evidence>
<dbReference type="PANTHER" id="PTHR43143">
    <property type="entry name" value="METALLOPHOSPHOESTERASE, CALCINEURIN SUPERFAMILY"/>
    <property type="match status" value="1"/>
</dbReference>
<dbReference type="Proteomes" id="UP000004095">
    <property type="component" value="Unassembled WGS sequence"/>
</dbReference>
<evidence type="ECO:0000313" key="4">
    <source>
        <dbReference type="Proteomes" id="UP000004095"/>
    </source>
</evidence>
<feature type="signal peptide" evidence="1">
    <location>
        <begin position="1"/>
        <end position="23"/>
    </location>
</feature>
<evidence type="ECO:0000259" key="2">
    <source>
        <dbReference type="Pfam" id="PF00149"/>
    </source>
</evidence>
<comment type="caution">
    <text evidence="3">The sequence shown here is derived from an EMBL/GenBank/DDBJ whole genome shotgun (WGS) entry which is preliminary data.</text>
</comment>